<evidence type="ECO:0000313" key="9">
    <source>
        <dbReference type="Proteomes" id="UP000799537"/>
    </source>
</evidence>
<dbReference type="GO" id="GO:0000785">
    <property type="term" value="C:chromatin"/>
    <property type="evidence" value="ECO:0007669"/>
    <property type="project" value="TreeGrafter"/>
</dbReference>
<dbReference type="RefSeq" id="XP_033666643.1">
    <property type="nucleotide sequence ID" value="XM_033813052.1"/>
</dbReference>
<keyword evidence="4" id="KW-0863">Zinc-finger</keyword>
<feature type="compositionally biased region" description="Polar residues" evidence="7">
    <location>
        <begin position="66"/>
        <end position="75"/>
    </location>
</feature>
<keyword evidence="6" id="KW-0539">Nucleus</keyword>
<organism evidence="8 9">
    <name type="scientific">Zasmidium cellare ATCC 36951</name>
    <dbReference type="NCBI Taxonomy" id="1080233"/>
    <lineage>
        <taxon>Eukaryota</taxon>
        <taxon>Fungi</taxon>
        <taxon>Dikarya</taxon>
        <taxon>Ascomycota</taxon>
        <taxon>Pezizomycotina</taxon>
        <taxon>Dothideomycetes</taxon>
        <taxon>Dothideomycetidae</taxon>
        <taxon>Mycosphaerellales</taxon>
        <taxon>Mycosphaerellaceae</taxon>
        <taxon>Zasmidium</taxon>
    </lineage>
</organism>
<gene>
    <name evidence="8" type="ORF">M409DRAFT_55628</name>
</gene>
<dbReference type="CDD" id="cd12148">
    <property type="entry name" value="fungal_TF_MHR"/>
    <property type="match status" value="1"/>
</dbReference>
<name>A0A6A6CEW0_ZASCE</name>
<keyword evidence="2" id="KW-0479">Metal-binding</keyword>
<dbReference type="Proteomes" id="UP000799537">
    <property type="component" value="Unassembled WGS sequence"/>
</dbReference>
<evidence type="ECO:0000256" key="1">
    <source>
        <dbReference type="ARBA" id="ARBA00004123"/>
    </source>
</evidence>
<dbReference type="AlphaFoldDB" id="A0A6A6CEW0"/>
<dbReference type="GO" id="GO:0000981">
    <property type="term" value="F:DNA-binding transcription factor activity, RNA polymerase II-specific"/>
    <property type="evidence" value="ECO:0007669"/>
    <property type="project" value="InterPro"/>
</dbReference>
<dbReference type="InterPro" id="IPR051059">
    <property type="entry name" value="VerF-like"/>
</dbReference>
<dbReference type="EMBL" id="ML993599">
    <property type="protein sequence ID" value="KAF2165754.1"/>
    <property type="molecule type" value="Genomic_DNA"/>
</dbReference>
<evidence type="ECO:0008006" key="10">
    <source>
        <dbReference type="Google" id="ProtNLM"/>
    </source>
</evidence>
<evidence type="ECO:0000256" key="4">
    <source>
        <dbReference type="ARBA" id="ARBA00022771"/>
    </source>
</evidence>
<reference evidence="8" key="1">
    <citation type="journal article" date="2020" name="Stud. Mycol.">
        <title>101 Dothideomycetes genomes: a test case for predicting lifestyles and emergence of pathogens.</title>
        <authorList>
            <person name="Haridas S."/>
            <person name="Albert R."/>
            <person name="Binder M."/>
            <person name="Bloem J."/>
            <person name="Labutti K."/>
            <person name="Salamov A."/>
            <person name="Andreopoulos B."/>
            <person name="Baker S."/>
            <person name="Barry K."/>
            <person name="Bills G."/>
            <person name="Bluhm B."/>
            <person name="Cannon C."/>
            <person name="Castanera R."/>
            <person name="Culley D."/>
            <person name="Daum C."/>
            <person name="Ezra D."/>
            <person name="Gonzalez J."/>
            <person name="Henrissat B."/>
            <person name="Kuo A."/>
            <person name="Liang C."/>
            <person name="Lipzen A."/>
            <person name="Lutzoni F."/>
            <person name="Magnuson J."/>
            <person name="Mondo S."/>
            <person name="Nolan M."/>
            <person name="Ohm R."/>
            <person name="Pangilinan J."/>
            <person name="Park H.-J."/>
            <person name="Ramirez L."/>
            <person name="Alfaro M."/>
            <person name="Sun H."/>
            <person name="Tritt A."/>
            <person name="Yoshinaga Y."/>
            <person name="Zwiers L.-H."/>
            <person name="Turgeon B."/>
            <person name="Goodwin S."/>
            <person name="Spatafora J."/>
            <person name="Crous P."/>
            <person name="Grigoriev I."/>
        </authorList>
    </citation>
    <scope>NUCLEOTIDE SEQUENCE</scope>
    <source>
        <strain evidence="8">ATCC 36951</strain>
    </source>
</reference>
<dbReference type="GO" id="GO:0008270">
    <property type="term" value="F:zinc ion binding"/>
    <property type="evidence" value="ECO:0007669"/>
    <property type="project" value="UniProtKB-KW"/>
</dbReference>
<evidence type="ECO:0000256" key="6">
    <source>
        <dbReference type="ARBA" id="ARBA00023242"/>
    </source>
</evidence>
<protein>
    <recommendedName>
        <fullName evidence="10">C2H2-type domain-containing protein</fullName>
    </recommendedName>
</protein>
<sequence length="668" mass="74951">MLDTNEKSFRCFCGKAFARRDLLKRHEEIGKHLATNLALRGNSAPNVTPILAAPTPPTTAEYTPPDSSGHSNESPLNDPGYGEDVHMNTFLSFDAFLNTMGLNAPLDSIFPDLLSGPDPNFGVDESSQMFTTARLPYLPPDAHAEDIHELKRIPCAWKVTTGQWEDLRSAIKPYDKQMNGFVLPSLLAISRHITGYFEDFHNHLQILHPVTYRPQDCPESPELTLAVAAVGAICRYETNTAVRMFDAAMSIVHARLREYGSRFSAAQLNHGVTDVDPRSWSALRTVQAALLLTAFAVMEDYATSDEHVGAPGITQTTWKQWTFLEGVRRTRCAIFNVLNIYTTVLDSPPALPSSRLNTYLPCSTLEWTAQNEDDWRLAQDLAPEPQGFQEAYSDLLTAAAPQNALYSPFGNLVLINALLQRIHLARQMQLNGRSESLRSSDLDEINIALERWTHAWRQAPESIFDPRNPDASNSFTATSLLGLAFVRLHTTYASCRALREWQPHKTGLNLARAHSPKRDADIIAALLHATQAFAVPVKFGVEVTSRRQFHHWDLQNFVWHLEAATFLSKWLLSVADFCDKDPVSDFECRLMSIIHSLVNKAEESLGWSTIPEPGKAVAHRTTATLARDLSDRLSRIWSRLYKRHNSPWALTELIGESLEEYQKAMARL</sequence>
<keyword evidence="5" id="KW-0862">Zinc</keyword>
<dbReference type="OrthoDB" id="654211at2759"/>
<proteinExistence type="predicted"/>
<keyword evidence="3" id="KW-0677">Repeat</keyword>
<comment type="subcellular location">
    <subcellularLocation>
        <location evidence="1">Nucleus</location>
    </subcellularLocation>
</comment>
<feature type="compositionally biased region" description="Low complexity" evidence="7">
    <location>
        <begin position="49"/>
        <end position="65"/>
    </location>
</feature>
<evidence type="ECO:0000256" key="7">
    <source>
        <dbReference type="SAM" id="MobiDB-lite"/>
    </source>
</evidence>
<dbReference type="GeneID" id="54566324"/>
<feature type="region of interest" description="Disordered" evidence="7">
    <location>
        <begin position="49"/>
        <end position="81"/>
    </location>
</feature>
<dbReference type="PANTHER" id="PTHR40626:SF11">
    <property type="entry name" value="ZINC FINGER PROTEIN YPR022C"/>
    <property type="match status" value="1"/>
</dbReference>
<dbReference type="Gene3D" id="3.30.160.60">
    <property type="entry name" value="Classic Zinc Finger"/>
    <property type="match status" value="1"/>
</dbReference>
<dbReference type="GO" id="GO:0000978">
    <property type="term" value="F:RNA polymerase II cis-regulatory region sequence-specific DNA binding"/>
    <property type="evidence" value="ECO:0007669"/>
    <property type="project" value="InterPro"/>
</dbReference>
<keyword evidence="9" id="KW-1185">Reference proteome</keyword>
<evidence type="ECO:0000256" key="5">
    <source>
        <dbReference type="ARBA" id="ARBA00022833"/>
    </source>
</evidence>
<evidence type="ECO:0000313" key="8">
    <source>
        <dbReference type="EMBL" id="KAF2165754.1"/>
    </source>
</evidence>
<evidence type="ECO:0000256" key="3">
    <source>
        <dbReference type="ARBA" id="ARBA00022737"/>
    </source>
</evidence>
<accession>A0A6A6CEW0</accession>
<evidence type="ECO:0000256" key="2">
    <source>
        <dbReference type="ARBA" id="ARBA00022723"/>
    </source>
</evidence>
<dbReference type="PANTHER" id="PTHR40626">
    <property type="entry name" value="MIP31509P"/>
    <property type="match status" value="1"/>
</dbReference>
<dbReference type="GO" id="GO:0005634">
    <property type="term" value="C:nucleus"/>
    <property type="evidence" value="ECO:0007669"/>
    <property type="project" value="UniProtKB-SubCell"/>
</dbReference>